<evidence type="ECO:0000313" key="3">
    <source>
        <dbReference type="Proteomes" id="UP000562027"/>
    </source>
</evidence>
<comment type="caution">
    <text evidence="2">The sequence shown here is derived from an EMBL/GenBank/DDBJ whole genome shotgun (WGS) entry which is preliminary data.</text>
</comment>
<dbReference type="Proteomes" id="UP000562027">
    <property type="component" value="Unassembled WGS sequence"/>
</dbReference>
<dbReference type="RefSeq" id="WP_184304304.1">
    <property type="nucleotide sequence ID" value="NZ_JACHLP010000012.1"/>
</dbReference>
<proteinExistence type="predicted"/>
<feature type="transmembrane region" description="Helical" evidence="1">
    <location>
        <begin position="37"/>
        <end position="56"/>
    </location>
</feature>
<keyword evidence="1" id="KW-1133">Transmembrane helix</keyword>
<organism evidence="2 3">
    <name type="scientific">Roseateles oligotrophus</name>
    <dbReference type="NCBI Taxonomy" id="1769250"/>
    <lineage>
        <taxon>Bacteria</taxon>
        <taxon>Pseudomonadati</taxon>
        <taxon>Pseudomonadota</taxon>
        <taxon>Betaproteobacteria</taxon>
        <taxon>Burkholderiales</taxon>
        <taxon>Sphaerotilaceae</taxon>
        <taxon>Roseateles</taxon>
    </lineage>
</organism>
<sequence length="133" mass="13965">MQPSSIFRSGEKVLDAVSESFSPRCGASSAEIRKNGLLCLGIGLLCFVIGGSLIFVAPSIPALAMLPAVLSYAFVIVGAYRAVLGKTPESAHPGELSIKRIAFAVVTIVFLFVALGGLMYLGNFLYELLQPAA</sequence>
<keyword evidence="3" id="KW-1185">Reference proteome</keyword>
<feature type="transmembrane region" description="Helical" evidence="1">
    <location>
        <begin position="101"/>
        <end position="121"/>
    </location>
</feature>
<gene>
    <name evidence="2" type="ORF">HNP55_004475</name>
</gene>
<dbReference type="AlphaFoldDB" id="A0A840LDZ3"/>
<evidence type="ECO:0000313" key="2">
    <source>
        <dbReference type="EMBL" id="MBB4845921.1"/>
    </source>
</evidence>
<name>A0A840LDZ3_9BURK</name>
<feature type="transmembrane region" description="Helical" evidence="1">
    <location>
        <begin position="62"/>
        <end position="80"/>
    </location>
</feature>
<protein>
    <submittedName>
        <fullName evidence="2">Uncharacterized protein</fullName>
    </submittedName>
</protein>
<accession>A0A840LDZ3</accession>
<evidence type="ECO:0000256" key="1">
    <source>
        <dbReference type="SAM" id="Phobius"/>
    </source>
</evidence>
<keyword evidence="1" id="KW-0812">Transmembrane</keyword>
<reference evidence="2 3" key="1">
    <citation type="submission" date="2020-08" db="EMBL/GenBank/DDBJ databases">
        <title>Functional genomics of gut bacteria from endangered species of beetles.</title>
        <authorList>
            <person name="Carlos-Shanley C."/>
        </authorList>
    </citation>
    <scope>NUCLEOTIDE SEQUENCE [LARGE SCALE GENOMIC DNA]</scope>
    <source>
        <strain evidence="2 3">S00239</strain>
    </source>
</reference>
<keyword evidence="1" id="KW-0472">Membrane</keyword>
<dbReference type="EMBL" id="JACHLP010000012">
    <property type="protein sequence ID" value="MBB4845921.1"/>
    <property type="molecule type" value="Genomic_DNA"/>
</dbReference>